<keyword evidence="3" id="KW-1185">Reference proteome</keyword>
<comment type="caution">
    <text evidence="2">The sequence shown here is derived from an EMBL/GenBank/DDBJ whole genome shotgun (WGS) entry which is preliminary data.</text>
</comment>
<sequence>MRSKLTSACSLMPSTSADRLHTLDHRRQGHWCFHLIGAYPMLIPPRQRGPVIVAFTHCRSHRSAPSRTSLVSTLGVSWELRRLPDLPLAALHNTSYLSRSPLPPGPTFSSQWACRLSPPPPLWMLATSPHLCCFGLLCSFGQQHPSQPRFSQEPLAIEKERRAATRHSLSRSRTPSGVPSPKRPTLTSLLCEWQSRTYLAAVQSQHLHKKSLRARRGFALLGSSARDCLVAAHLQNYPRPKT</sequence>
<protein>
    <submittedName>
        <fullName evidence="2">Uncharacterized protein</fullName>
    </submittedName>
</protein>
<evidence type="ECO:0000256" key="1">
    <source>
        <dbReference type="SAM" id="MobiDB-lite"/>
    </source>
</evidence>
<name>A0AA39Y1X5_9PEZI</name>
<dbReference type="AlphaFoldDB" id="A0AA39Y1X5"/>
<accession>A0AA39Y1X5</accession>
<evidence type="ECO:0000313" key="2">
    <source>
        <dbReference type="EMBL" id="KAK0643616.1"/>
    </source>
</evidence>
<organism evidence="2 3">
    <name type="scientific">Cercophora newfieldiana</name>
    <dbReference type="NCBI Taxonomy" id="92897"/>
    <lineage>
        <taxon>Eukaryota</taxon>
        <taxon>Fungi</taxon>
        <taxon>Dikarya</taxon>
        <taxon>Ascomycota</taxon>
        <taxon>Pezizomycotina</taxon>
        <taxon>Sordariomycetes</taxon>
        <taxon>Sordariomycetidae</taxon>
        <taxon>Sordariales</taxon>
        <taxon>Lasiosphaeriaceae</taxon>
        <taxon>Cercophora</taxon>
    </lineage>
</organism>
<feature type="region of interest" description="Disordered" evidence="1">
    <location>
        <begin position="161"/>
        <end position="184"/>
    </location>
</feature>
<reference evidence="2" key="1">
    <citation type="submission" date="2023-06" db="EMBL/GenBank/DDBJ databases">
        <title>Genome-scale phylogeny and comparative genomics of the fungal order Sordariales.</title>
        <authorList>
            <consortium name="Lawrence Berkeley National Laboratory"/>
            <person name="Hensen N."/>
            <person name="Bonometti L."/>
            <person name="Westerberg I."/>
            <person name="Brannstrom I.O."/>
            <person name="Guillou S."/>
            <person name="Cros-Aarteil S."/>
            <person name="Calhoun S."/>
            <person name="Haridas S."/>
            <person name="Kuo A."/>
            <person name="Mondo S."/>
            <person name="Pangilinan J."/>
            <person name="Riley R."/>
            <person name="Labutti K."/>
            <person name="Andreopoulos B."/>
            <person name="Lipzen A."/>
            <person name="Chen C."/>
            <person name="Yanf M."/>
            <person name="Daum C."/>
            <person name="Ng V."/>
            <person name="Clum A."/>
            <person name="Steindorff A."/>
            <person name="Ohm R."/>
            <person name="Martin F."/>
            <person name="Silar P."/>
            <person name="Natvig D."/>
            <person name="Lalanne C."/>
            <person name="Gautier V."/>
            <person name="Ament-Velasquez S.L."/>
            <person name="Kruys A."/>
            <person name="Hutchinson M.I."/>
            <person name="Powell A.J."/>
            <person name="Barry K."/>
            <person name="Miller A.N."/>
            <person name="Grigoriev I.V."/>
            <person name="Debuchy R."/>
            <person name="Gladieux P."/>
            <person name="Thoren M.H."/>
            <person name="Johannesson H."/>
        </authorList>
    </citation>
    <scope>NUCLEOTIDE SEQUENCE</scope>
    <source>
        <strain evidence="2">SMH2532-1</strain>
    </source>
</reference>
<evidence type="ECO:0000313" key="3">
    <source>
        <dbReference type="Proteomes" id="UP001174936"/>
    </source>
</evidence>
<dbReference type="Proteomes" id="UP001174936">
    <property type="component" value="Unassembled WGS sequence"/>
</dbReference>
<dbReference type="EMBL" id="JAULSV010000005">
    <property type="protein sequence ID" value="KAK0643616.1"/>
    <property type="molecule type" value="Genomic_DNA"/>
</dbReference>
<gene>
    <name evidence="2" type="ORF">B0T16DRAFT_186450</name>
</gene>
<proteinExistence type="predicted"/>